<name>A0A0F9B3J1_9ZZZZ</name>
<comment type="caution">
    <text evidence="1">The sequence shown here is derived from an EMBL/GenBank/DDBJ whole genome shotgun (WGS) entry which is preliminary data.</text>
</comment>
<reference evidence="1" key="1">
    <citation type="journal article" date="2015" name="Nature">
        <title>Complex archaea that bridge the gap between prokaryotes and eukaryotes.</title>
        <authorList>
            <person name="Spang A."/>
            <person name="Saw J.H."/>
            <person name="Jorgensen S.L."/>
            <person name="Zaremba-Niedzwiedzka K."/>
            <person name="Martijn J."/>
            <person name="Lind A.E."/>
            <person name="van Eijk R."/>
            <person name="Schleper C."/>
            <person name="Guy L."/>
            <person name="Ettema T.J."/>
        </authorList>
    </citation>
    <scope>NUCLEOTIDE SEQUENCE</scope>
</reference>
<accession>A0A0F9B3J1</accession>
<evidence type="ECO:0000313" key="1">
    <source>
        <dbReference type="EMBL" id="KKK85199.1"/>
    </source>
</evidence>
<protein>
    <submittedName>
        <fullName evidence="1">Uncharacterized protein</fullName>
    </submittedName>
</protein>
<feature type="non-terminal residue" evidence="1">
    <location>
        <position position="230"/>
    </location>
</feature>
<proteinExistence type="predicted"/>
<gene>
    <name evidence="1" type="ORF">LCGC14_2775710</name>
</gene>
<organism evidence="1">
    <name type="scientific">marine sediment metagenome</name>
    <dbReference type="NCBI Taxonomy" id="412755"/>
    <lineage>
        <taxon>unclassified sequences</taxon>
        <taxon>metagenomes</taxon>
        <taxon>ecological metagenomes</taxon>
    </lineage>
</organism>
<dbReference type="EMBL" id="LAZR01051418">
    <property type="protein sequence ID" value="KKK85199.1"/>
    <property type="molecule type" value="Genomic_DNA"/>
</dbReference>
<sequence length="230" mass="25647">MVVIDHNKNINRIIARIKDFTPLFDSGVTVGKLRKVIFGDLENEAIQSEIMQPFAYVTTRSSTQSTRYPFGITDGASQDQLTVDYEITIIANSKIRTAASQKLLYDLIKEMRNMVDADTTFLDPVSSLDPIFQRSIISEAPWDSETKGQLITSITLVLHATIGTAFELDIIGIGRLALITKQSQPEGIIFDDDREADGNREVTEKGDFGQIFAEYECNETTNAILRAKFG</sequence>
<dbReference type="AlphaFoldDB" id="A0A0F9B3J1"/>